<dbReference type="AlphaFoldDB" id="A0A5R9DV74"/>
<dbReference type="InterPro" id="IPR010488">
    <property type="entry name" value="Zeta_toxin_domain"/>
</dbReference>
<evidence type="ECO:0000256" key="5">
    <source>
        <dbReference type="ARBA" id="ARBA00032897"/>
    </source>
</evidence>
<feature type="domain" description="Zeta toxin" evidence="8">
    <location>
        <begin position="37"/>
        <end position="220"/>
    </location>
</feature>
<comment type="caution">
    <text evidence="9">The sequence shown here is derived from an EMBL/GenBank/DDBJ whole genome shotgun (WGS) entry which is preliminary data.</text>
</comment>
<evidence type="ECO:0000259" key="8">
    <source>
        <dbReference type="Pfam" id="PF06414"/>
    </source>
</evidence>
<evidence type="ECO:0000256" key="6">
    <source>
        <dbReference type="ARBA" id="ARBA00048178"/>
    </source>
</evidence>
<feature type="region of interest" description="Disordered" evidence="7">
    <location>
        <begin position="1"/>
        <end position="23"/>
    </location>
</feature>
<comment type="similarity">
    <text evidence="1">Belongs to the zeta toxin family.</text>
</comment>
<dbReference type="InterPro" id="IPR027417">
    <property type="entry name" value="P-loop_NTPase"/>
</dbReference>
<keyword evidence="3" id="KW-0547">Nucleotide-binding</keyword>
<keyword evidence="10" id="KW-1185">Reference proteome</keyword>
<dbReference type="EMBL" id="VAWE01000003">
    <property type="protein sequence ID" value="TLQ38942.1"/>
    <property type="molecule type" value="Genomic_DNA"/>
</dbReference>
<dbReference type="OrthoDB" id="4516745at2"/>
<dbReference type="GO" id="GO:0016301">
    <property type="term" value="F:kinase activity"/>
    <property type="evidence" value="ECO:0007669"/>
    <property type="project" value="InterPro"/>
</dbReference>
<evidence type="ECO:0000313" key="9">
    <source>
        <dbReference type="EMBL" id="TLQ38942.1"/>
    </source>
</evidence>
<dbReference type="EC" id="2.7.1.176" evidence="2"/>
<dbReference type="Gene3D" id="3.40.50.300">
    <property type="entry name" value="P-loop containing nucleotide triphosphate hydrolases"/>
    <property type="match status" value="1"/>
</dbReference>
<proteinExistence type="inferred from homology"/>
<dbReference type="Pfam" id="PF06414">
    <property type="entry name" value="Zeta_toxin"/>
    <property type="match status" value="1"/>
</dbReference>
<evidence type="ECO:0000256" key="1">
    <source>
        <dbReference type="ARBA" id="ARBA00009104"/>
    </source>
</evidence>
<dbReference type="RefSeq" id="WP_138058312.1">
    <property type="nucleotide sequence ID" value="NZ_VAWE01000003.1"/>
</dbReference>
<gene>
    <name evidence="9" type="ORF">FEF34_39665</name>
</gene>
<dbReference type="SUPFAM" id="SSF52540">
    <property type="entry name" value="P-loop containing nucleoside triphosphate hydrolases"/>
    <property type="match status" value="1"/>
</dbReference>
<evidence type="ECO:0000256" key="2">
    <source>
        <dbReference type="ARBA" id="ARBA00011963"/>
    </source>
</evidence>
<sequence length="430" mass="48318">MSTPPAPGAGGSPPHRLTPEQIRDLFERDVRPDLTASPQEQPTVLFLGGEMGSGKTTARGLVAQQLGLQDAVLIEGDEYFDFHPDYHGLVREFGEISAAMRLCRPDVEALRELTRQYARENRLNVVIIGPLGLPAYVEPYITAFREADYRVELAYMATHPALCELSVVGRHFDGLRDFGVLEILPDRHIVENVRSGVVEMLHIAEERGLADALHVITRQGVAFSKERDARDGWQPQTPIREAFEARRSQPWDQETKAFYVERRVQLESSPRTEWGDRLARTDQAAAPMLWPLQLDAPGQLRLLTDQELRGRAEWLLRAEQTAPPQSAQNVAQRLAEEGAPQHLVERALTSAREDQERSRQQAVRMRQQHAQAVQEIERRSQLSPAQRQAEDAVRRRLQAALATARAATPPPKSMQPRIEGSRHPGQGTSL</sequence>
<dbReference type="GO" id="GO:0005524">
    <property type="term" value="F:ATP binding"/>
    <property type="evidence" value="ECO:0007669"/>
    <property type="project" value="UniProtKB-KW"/>
</dbReference>
<feature type="region of interest" description="Disordered" evidence="7">
    <location>
        <begin position="350"/>
        <end position="430"/>
    </location>
</feature>
<accession>A0A5R9DV74</accession>
<evidence type="ECO:0000313" key="10">
    <source>
        <dbReference type="Proteomes" id="UP000305921"/>
    </source>
</evidence>
<keyword evidence="4" id="KW-0067">ATP-binding</keyword>
<evidence type="ECO:0000256" key="4">
    <source>
        <dbReference type="ARBA" id="ARBA00022840"/>
    </source>
</evidence>
<dbReference type="Proteomes" id="UP000305921">
    <property type="component" value="Unassembled WGS sequence"/>
</dbReference>
<feature type="compositionally biased region" description="Low complexity" evidence="7">
    <location>
        <begin position="398"/>
        <end position="407"/>
    </location>
</feature>
<reference evidence="9 10" key="1">
    <citation type="submission" date="2019-05" db="EMBL/GenBank/DDBJ databases">
        <title>Streptomyces marianii sp. nov., a novel marine actinomycete from southern coast of India.</title>
        <authorList>
            <person name="Iniyan A.M."/>
            <person name="Wink J."/>
            <person name="Ramprasad E."/>
            <person name="Ramana C.V."/>
            <person name="Bunk B."/>
            <person name="Sproer C."/>
            <person name="Joseph F.-J.R.S."/>
            <person name="Vincent S.G.P."/>
        </authorList>
    </citation>
    <scope>NUCLEOTIDE SEQUENCE [LARGE SCALE GENOMIC DNA]</scope>
    <source>
        <strain evidence="9 10">ICN19</strain>
    </source>
</reference>
<evidence type="ECO:0000256" key="7">
    <source>
        <dbReference type="SAM" id="MobiDB-lite"/>
    </source>
</evidence>
<comment type="catalytic activity">
    <reaction evidence="6">
        <text>UDP-N-acetyl-alpha-D-glucosamine + ATP = UDP-N-acetyl-alpha-D-glucosamine 3'-phosphate + ADP + H(+)</text>
        <dbReference type="Rhea" id="RHEA:32671"/>
        <dbReference type="ChEBI" id="CHEBI:15378"/>
        <dbReference type="ChEBI" id="CHEBI:30616"/>
        <dbReference type="ChEBI" id="CHEBI:57705"/>
        <dbReference type="ChEBI" id="CHEBI:64353"/>
        <dbReference type="ChEBI" id="CHEBI:456216"/>
        <dbReference type="EC" id="2.7.1.176"/>
    </reaction>
</comment>
<evidence type="ECO:0000256" key="3">
    <source>
        <dbReference type="ARBA" id="ARBA00022741"/>
    </source>
</evidence>
<organism evidence="9 10">
    <name type="scientific">Streptomyces marianii</name>
    <dbReference type="NCBI Taxonomy" id="1817406"/>
    <lineage>
        <taxon>Bacteria</taxon>
        <taxon>Bacillati</taxon>
        <taxon>Actinomycetota</taxon>
        <taxon>Actinomycetes</taxon>
        <taxon>Kitasatosporales</taxon>
        <taxon>Streptomycetaceae</taxon>
        <taxon>Streptomyces</taxon>
    </lineage>
</organism>
<name>A0A5R9DV74_9ACTN</name>
<protein>
    <recommendedName>
        <fullName evidence="5">UDP-N-acetylglucosamine kinase</fullName>
        <ecNumber evidence="2">2.7.1.176</ecNumber>
    </recommendedName>
    <alternativeName>
        <fullName evidence="5">UDP-N-acetylglucosamine kinase</fullName>
    </alternativeName>
</protein>